<comment type="caution">
    <text evidence="4">The sequence shown here is derived from an EMBL/GenBank/DDBJ whole genome shotgun (WGS) entry which is preliminary data.</text>
</comment>
<evidence type="ECO:0000313" key="5">
    <source>
        <dbReference type="Proteomes" id="UP000297975"/>
    </source>
</evidence>
<dbReference type="OrthoDB" id="9775296at2"/>
<reference evidence="4 5" key="1">
    <citation type="submission" date="2019-03" db="EMBL/GenBank/DDBJ databases">
        <authorList>
            <person name="He R.-H."/>
        </authorList>
    </citation>
    <scope>NUCLEOTIDE SEQUENCE [LARGE SCALE GENOMIC DNA]</scope>
    <source>
        <strain evidence="5">SH 714</strain>
    </source>
</reference>
<dbReference type="SUPFAM" id="SSF51735">
    <property type="entry name" value="NAD(P)-binding Rossmann-fold domains"/>
    <property type="match status" value="1"/>
</dbReference>
<dbReference type="InterPro" id="IPR002347">
    <property type="entry name" value="SDR_fam"/>
</dbReference>
<dbReference type="Proteomes" id="UP000297975">
    <property type="component" value="Unassembled WGS sequence"/>
</dbReference>
<dbReference type="InterPro" id="IPR036291">
    <property type="entry name" value="NAD(P)-bd_dom_sf"/>
</dbReference>
<dbReference type="GO" id="GO:0016491">
    <property type="term" value="F:oxidoreductase activity"/>
    <property type="evidence" value="ECO:0007669"/>
    <property type="project" value="UniProtKB-KW"/>
</dbReference>
<evidence type="ECO:0000256" key="1">
    <source>
        <dbReference type="ARBA" id="ARBA00006484"/>
    </source>
</evidence>
<dbReference type="Pfam" id="PF00106">
    <property type="entry name" value="adh_short"/>
    <property type="match status" value="1"/>
</dbReference>
<dbReference type="Gene3D" id="3.40.50.720">
    <property type="entry name" value="NAD(P)-binding Rossmann-like Domain"/>
    <property type="match status" value="1"/>
</dbReference>
<dbReference type="AlphaFoldDB" id="A0A4Y8ID92"/>
<accession>A0A4Y8ID92</accession>
<dbReference type="PANTHER" id="PTHR44196:SF1">
    <property type="entry name" value="DEHYDROGENASE_REDUCTASE SDR FAMILY MEMBER 7B"/>
    <property type="match status" value="1"/>
</dbReference>
<dbReference type="PRINTS" id="PR00080">
    <property type="entry name" value="SDRFAMILY"/>
</dbReference>
<dbReference type="EMBL" id="SOPW01000021">
    <property type="protein sequence ID" value="TFB13886.1"/>
    <property type="molecule type" value="Genomic_DNA"/>
</dbReference>
<dbReference type="PRINTS" id="PR00081">
    <property type="entry name" value="GDHRDH"/>
</dbReference>
<sequence>MKYALITGAGTGLGQSLAKQYAIEGYTVLLVGRREEKLQETKSFIENDGGSAEIHVCDITKWDELEELAKSIKQVDVLINNAGIGFFGAFEDLQKDQIDTMFIVNGAGLIYTTKHFMPHILESKGRILNIISTAGLRGKVHEAGYCASKFAQRGFTESLQKEYEDKGIAVTGVYMGGMNTPFWDESDYVSDPSVLPSPDTIAEQIVAQDDGRNEIVLEK</sequence>
<name>A0A4Y8ID92_9BACI</name>
<dbReference type="PANTHER" id="PTHR44196">
    <property type="entry name" value="DEHYDROGENASE/REDUCTASE SDR FAMILY MEMBER 7B"/>
    <property type="match status" value="1"/>
</dbReference>
<keyword evidence="5" id="KW-1185">Reference proteome</keyword>
<comment type="similarity">
    <text evidence="1 3">Belongs to the short-chain dehydrogenases/reductases (SDR) family.</text>
</comment>
<evidence type="ECO:0000256" key="3">
    <source>
        <dbReference type="RuleBase" id="RU000363"/>
    </source>
</evidence>
<organism evidence="4 5">
    <name type="scientific">Filobacillus milosensis</name>
    <dbReference type="NCBI Taxonomy" id="94137"/>
    <lineage>
        <taxon>Bacteria</taxon>
        <taxon>Bacillati</taxon>
        <taxon>Bacillota</taxon>
        <taxon>Bacilli</taxon>
        <taxon>Bacillales</taxon>
        <taxon>Bacillaceae</taxon>
        <taxon>Filobacillus</taxon>
    </lineage>
</organism>
<proteinExistence type="inferred from homology"/>
<dbReference type="CDD" id="cd05233">
    <property type="entry name" value="SDR_c"/>
    <property type="match status" value="1"/>
</dbReference>
<keyword evidence="2" id="KW-0560">Oxidoreductase</keyword>
<dbReference type="RefSeq" id="WP_134341313.1">
    <property type="nucleotide sequence ID" value="NZ_SOPW01000021.1"/>
</dbReference>
<evidence type="ECO:0000313" key="4">
    <source>
        <dbReference type="EMBL" id="TFB13886.1"/>
    </source>
</evidence>
<protein>
    <submittedName>
        <fullName evidence="4">SDR family oxidoreductase</fullName>
    </submittedName>
</protein>
<gene>
    <name evidence="4" type="ORF">E3U55_15080</name>
</gene>
<evidence type="ECO:0000256" key="2">
    <source>
        <dbReference type="ARBA" id="ARBA00023002"/>
    </source>
</evidence>
<dbReference type="GO" id="GO:0016020">
    <property type="term" value="C:membrane"/>
    <property type="evidence" value="ECO:0007669"/>
    <property type="project" value="TreeGrafter"/>
</dbReference>